<accession>A0ABR4DY84</accession>
<dbReference type="EMBL" id="JBAWTH010000141">
    <property type="protein sequence ID" value="KAL2275130.1"/>
    <property type="molecule type" value="Genomic_DNA"/>
</dbReference>
<dbReference type="Gene3D" id="3.40.33.10">
    <property type="entry name" value="CAP"/>
    <property type="match status" value="1"/>
</dbReference>
<evidence type="ECO:0000313" key="3">
    <source>
        <dbReference type="EMBL" id="KAL2275130.1"/>
    </source>
</evidence>
<proteinExistence type="predicted"/>
<sequence length="207" mass="22800">MQTILYSILATAMLAAGVLSQLVPPTFNNTPPVDGDKDGALRLHNYYRGQVGVPALTWCDNLTEIAQVAADWEAGADIPETPINFTRRFPRSVNFTRRFSQNESYSLQVVYISPGIPRVFGAFYHATLAFWADHIHYHGEAIPNGDFFHYAPYTQMVWNGTTRLGMAGATNRENGTFVVAAYSPPGNVHGQKPFNNNTACNNTSGVI</sequence>
<keyword evidence="4" id="KW-1185">Reference proteome</keyword>
<organism evidence="3 4">
    <name type="scientific">Diaporthe vaccinii</name>
    <dbReference type="NCBI Taxonomy" id="105482"/>
    <lineage>
        <taxon>Eukaryota</taxon>
        <taxon>Fungi</taxon>
        <taxon>Dikarya</taxon>
        <taxon>Ascomycota</taxon>
        <taxon>Pezizomycotina</taxon>
        <taxon>Sordariomycetes</taxon>
        <taxon>Sordariomycetidae</taxon>
        <taxon>Diaporthales</taxon>
        <taxon>Diaporthaceae</taxon>
        <taxon>Diaporthe</taxon>
        <taxon>Diaporthe eres species complex</taxon>
    </lineage>
</organism>
<evidence type="ECO:0000256" key="1">
    <source>
        <dbReference type="SAM" id="SignalP"/>
    </source>
</evidence>
<gene>
    <name evidence="3" type="ORF">FJTKL_02471</name>
</gene>
<reference evidence="3 4" key="1">
    <citation type="submission" date="2024-03" db="EMBL/GenBank/DDBJ databases">
        <title>A high-quality draft genome sequence of Diaporthe vaccinii, a causative agent of upright dieback and viscid rot disease in cranberry plants.</title>
        <authorList>
            <person name="Sarrasin M."/>
            <person name="Lang B.F."/>
            <person name="Burger G."/>
        </authorList>
    </citation>
    <scope>NUCLEOTIDE SEQUENCE [LARGE SCALE GENOMIC DNA]</scope>
    <source>
        <strain evidence="3 4">IS7</strain>
    </source>
</reference>
<dbReference type="Proteomes" id="UP001600888">
    <property type="component" value="Unassembled WGS sequence"/>
</dbReference>
<dbReference type="Pfam" id="PF00188">
    <property type="entry name" value="CAP"/>
    <property type="match status" value="1"/>
</dbReference>
<feature type="chain" id="PRO_5047129324" description="SCP domain-containing protein" evidence="1">
    <location>
        <begin position="21"/>
        <end position="207"/>
    </location>
</feature>
<name>A0ABR4DY84_9PEZI</name>
<dbReference type="SUPFAM" id="SSF55797">
    <property type="entry name" value="PR-1-like"/>
    <property type="match status" value="1"/>
</dbReference>
<feature type="signal peptide" evidence="1">
    <location>
        <begin position="1"/>
        <end position="20"/>
    </location>
</feature>
<comment type="caution">
    <text evidence="3">The sequence shown here is derived from an EMBL/GenBank/DDBJ whole genome shotgun (WGS) entry which is preliminary data.</text>
</comment>
<dbReference type="InterPro" id="IPR001283">
    <property type="entry name" value="CRISP-related"/>
</dbReference>
<evidence type="ECO:0000259" key="2">
    <source>
        <dbReference type="SMART" id="SM00198"/>
    </source>
</evidence>
<dbReference type="PANTHER" id="PTHR10334">
    <property type="entry name" value="CYSTEINE-RICH SECRETORY PROTEIN-RELATED"/>
    <property type="match status" value="1"/>
</dbReference>
<dbReference type="InterPro" id="IPR014044">
    <property type="entry name" value="CAP_dom"/>
</dbReference>
<protein>
    <recommendedName>
        <fullName evidence="2">SCP domain-containing protein</fullName>
    </recommendedName>
</protein>
<keyword evidence="1" id="KW-0732">Signal</keyword>
<dbReference type="InterPro" id="IPR035940">
    <property type="entry name" value="CAP_sf"/>
</dbReference>
<evidence type="ECO:0000313" key="4">
    <source>
        <dbReference type="Proteomes" id="UP001600888"/>
    </source>
</evidence>
<dbReference type="SMART" id="SM00198">
    <property type="entry name" value="SCP"/>
    <property type="match status" value="1"/>
</dbReference>
<feature type="domain" description="SCP" evidence="2">
    <location>
        <begin position="35"/>
        <end position="190"/>
    </location>
</feature>